<dbReference type="GO" id="GO:0003723">
    <property type="term" value="F:RNA binding"/>
    <property type="evidence" value="ECO:0007669"/>
    <property type="project" value="UniProtKB-UniRule"/>
</dbReference>
<proteinExistence type="predicted"/>
<dbReference type="OrthoDB" id="4726at2759"/>
<sequence length="310" mass="33624">MQTQDLNEIKETMKRLCDRLERIEAKVDSLAPMVDRLPWIERKVDLVSTKAERLAWIESKVDLLATKDDLKAVLISLEDKQLPPKSPLANDSHINSSFSFLEDSKKKAETGTNNTTKKESPFSSPFSDGSKVSPFSSPFGDGCKVSPFSSPFGDGGKASPFSSPFGDGSKASHFSSPFGNGGKVSPFSSPFGGSGGDDQTVIVKGFDSFLPEDVIKNALSQYFSSCGQIIRVDVPKDQVTGKVVGCAYIHLKEGIEKALKFNGSYLRGWKLVVEKASPISAFGGRFDPSGSRGQWPYAYRCNGLGQCSFC</sequence>
<dbReference type="Pfam" id="PF00076">
    <property type="entry name" value="RRM_1"/>
    <property type="match status" value="1"/>
</dbReference>
<name>A0A087HHV1_ARAAL</name>
<dbReference type="PROSITE" id="PS50102">
    <property type="entry name" value="RRM"/>
    <property type="match status" value="1"/>
</dbReference>
<dbReference type="Gramene" id="KFK41703">
    <property type="protein sequence ID" value="KFK41703"/>
    <property type="gene ID" value="AALP_AA2G161900"/>
</dbReference>
<dbReference type="eggNOG" id="KOG4210">
    <property type="taxonomic scope" value="Eukaryota"/>
</dbReference>
<accession>A0A087HHV1</accession>
<evidence type="ECO:0000256" key="1">
    <source>
        <dbReference type="PROSITE-ProRule" id="PRU00176"/>
    </source>
</evidence>
<organism evidence="4 5">
    <name type="scientific">Arabis alpina</name>
    <name type="common">Alpine rock-cress</name>
    <dbReference type="NCBI Taxonomy" id="50452"/>
    <lineage>
        <taxon>Eukaryota</taxon>
        <taxon>Viridiplantae</taxon>
        <taxon>Streptophyta</taxon>
        <taxon>Embryophyta</taxon>
        <taxon>Tracheophyta</taxon>
        <taxon>Spermatophyta</taxon>
        <taxon>Magnoliopsida</taxon>
        <taxon>eudicotyledons</taxon>
        <taxon>Gunneridae</taxon>
        <taxon>Pentapetalae</taxon>
        <taxon>rosids</taxon>
        <taxon>malvids</taxon>
        <taxon>Brassicales</taxon>
        <taxon>Brassicaceae</taxon>
        <taxon>Arabideae</taxon>
        <taxon>Arabis</taxon>
    </lineage>
</organism>
<evidence type="ECO:0000313" key="5">
    <source>
        <dbReference type="Proteomes" id="UP000029120"/>
    </source>
</evidence>
<dbReference type="AlphaFoldDB" id="A0A087HHV1"/>
<reference evidence="5" key="1">
    <citation type="journal article" date="2015" name="Nat. Plants">
        <title>Genome expansion of Arabis alpina linked with retrotransposition and reduced symmetric DNA methylation.</title>
        <authorList>
            <person name="Willing E.M."/>
            <person name="Rawat V."/>
            <person name="Mandakova T."/>
            <person name="Maumus F."/>
            <person name="James G.V."/>
            <person name="Nordstroem K.J."/>
            <person name="Becker C."/>
            <person name="Warthmann N."/>
            <person name="Chica C."/>
            <person name="Szarzynska B."/>
            <person name="Zytnicki M."/>
            <person name="Albani M.C."/>
            <person name="Kiefer C."/>
            <person name="Bergonzi S."/>
            <person name="Castaings L."/>
            <person name="Mateos J.L."/>
            <person name="Berns M.C."/>
            <person name="Bujdoso N."/>
            <person name="Piofczyk T."/>
            <person name="de Lorenzo L."/>
            <person name="Barrero-Sicilia C."/>
            <person name="Mateos I."/>
            <person name="Piednoel M."/>
            <person name="Hagmann J."/>
            <person name="Chen-Min-Tao R."/>
            <person name="Iglesias-Fernandez R."/>
            <person name="Schuster S.C."/>
            <person name="Alonso-Blanco C."/>
            <person name="Roudier F."/>
            <person name="Carbonero P."/>
            <person name="Paz-Ares J."/>
            <person name="Davis S.J."/>
            <person name="Pecinka A."/>
            <person name="Quesneville H."/>
            <person name="Colot V."/>
            <person name="Lysak M.A."/>
            <person name="Weigel D."/>
            <person name="Coupland G."/>
            <person name="Schneeberger K."/>
        </authorList>
    </citation>
    <scope>NUCLEOTIDE SEQUENCE [LARGE SCALE GENOMIC DNA]</scope>
    <source>
        <strain evidence="5">cv. Pajares</strain>
    </source>
</reference>
<dbReference type="SUPFAM" id="SSF54928">
    <property type="entry name" value="RNA-binding domain, RBD"/>
    <property type="match status" value="1"/>
</dbReference>
<keyword evidence="1" id="KW-0694">RNA-binding</keyword>
<feature type="domain" description="RRM" evidence="3">
    <location>
        <begin position="199"/>
        <end position="278"/>
    </location>
</feature>
<dbReference type="InterPro" id="IPR000504">
    <property type="entry name" value="RRM_dom"/>
</dbReference>
<dbReference type="Gene3D" id="3.30.70.330">
    <property type="match status" value="1"/>
</dbReference>
<evidence type="ECO:0000313" key="4">
    <source>
        <dbReference type="EMBL" id="KFK41703.1"/>
    </source>
</evidence>
<dbReference type="InterPro" id="IPR035979">
    <property type="entry name" value="RBD_domain_sf"/>
</dbReference>
<evidence type="ECO:0000256" key="2">
    <source>
        <dbReference type="SAM" id="MobiDB-lite"/>
    </source>
</evidence>
<keyword evidence="5" id="KW-1185">Reference proteome</keyword>
<feature type="compositionally biased region" description="Polar residues" evidence="2">
    <location>
        <begin position="110"/>
        <end position="127"/>
    </location>
</feature>
<dbReference type="InterPro" id="IPR012677">
    <property type="entry name" value="Nucleotide-bd_a/b_plait_sf"/>
</dbReference>
<dbReference type="EMBL" id="CM002870">
    <property type="protein sequence ID" value="KFK41703.1"/>
    <property type="molecule type" value="Genomic_DNA"/>
</dbReference>
<dbReference type="SMART" id="SM00360">
    <property type="entry name" value="RRM"/>
    <property type="match status" value="1"/>
</dbReference>
<gene>
    <name evidence="4" type="ordered locus">AALP_Aa2g161900</name>
</gene>
<evidence type="ECO:0000259" key="3">
    <source>
        <dbReference type="PROSITE" id="PS50102"/>
    </source>
</evidence>
<dbReference type="Proteomes" id="UP000029120">
    <property type="component" value="Chromosome 2"/>
</dbReference>
<protein>
    <recommendedName>
        <fullName evidence="3">RRM domain-containing protein</fullName>
    </recommendedName>
</protein>
<feature type="region of interest" description="Disordered" evidence="2">
    <location>
        <begin position="105"/>
        <end position="129"/>
    </location>
</feature>